<dbReference type="EMBL" id="BMNK01000011">
    <property type="protein sequence ID" value="GGP11690.1"/>
    <property type="molecule type" value="Genomic_DNA"/>
</dbReference>
<gene>
    <name evidence="4" type="primary">paaG</name>
    <name evidence="4" type="ORF">GCM10012278_56460</name>
</gene>
<dbReference type="Pfam" id="PF00378">
    <property type="entry name" value="ECH_1"/>
    <property type="match status" value="1"/>
</dbReference>
<name>A0A918A8N0_9ACTN</name>
<comment type="caution">
    <text evidence="4">The sequence shown here is derived from an EMBL/GenBank/DDBJ whole genome shotgun (WGS) entry which is preliminary data.</text>
</comment>
<dbReference type="PROSITE" id="PS00166">
    <property type="entry name" value="ENOYL_COA_HYDRATASE"/>
    <property type="match status" value="1"/>
</dbReference>
<dbReference type="GO" id="GO:0016829">
    <property type="term" value="F:lyase activity"/>
    <property type="evidence" value="ECO:0007669"/>
    <property type="project" value="UniProtKB-KW"/>
</dbReference>
<sequence>MSELLVDHQDDGVVLVTLNCPDVRNAMTDGMTDAWQRTMAALARDRDVRCVVVTGAGTAFCAGGDLSWLGERGVEPVDRLRDRMLAFYRSWLSITELEVPTIAAVNGAAVGAGLCVALACDLVYAADDAKLLAPFTALGLHPGMAATYLLPRRAGTGLAREMLLTGRTLSGAEAADKALVNRSFPKNDLMSEVMAIARTVAGNAPIATKLTKVALNEDHQHLEAALRWESLAQPVTMTSADMIEGLTAHRESRVPKFTGS</sequence>
<dbReference type="InterPro" id="IPR014748">
    <property type="entry name" value="Enoyl-CoA_hydra_C"/>
</dbReference>
<dbReference type="Proteomes" id="UP000660745">
    <property type="component" value="Unassembled WGS sequence"/>
</dbReference>
<comment type="similarity">
    <text evidence="1 3">Belongs to the enoyl-CoA hydratase/isomerase family.</text>
</comment>
<evidence type="ECO:0000256" key="1">
    <source>
        <dbReference type="ARBA" id="ARBA00005254"/>
    </source>
</evidence>
<dbReference type="RefSeq" id="WP_189141767.1">
    <property type="nucleotide sequence ID" value="NZ_BMNK01000011.1"/>
</dbReference>
<dbReference type="AlphaFoldDB" id="A0A918A8N0"/>
<reference evidence="4" key="2">
    <citation type="submission" date="2020-09" db="EMBL/GenBank/DDBJ databases">
        <authorList>
            <person name="Sun Q."/>
            <person name="Zhou Y."/>
        </authorList>
    </citation>
    <scope>NUCLEOTIDE SEQUENCE</scope>
    <source>
        <strain evidence="4">CGMCC 4.7430</strain>
    </source>
</reference>
<keyword evidence="5" id="KW-1185">Reference proteome</keyword>
<organism evidence="4 5">
    <name type="scientific">Nonomuraea glycinis</name>
    <dbReference type="NCBI Taxonomy" id="2047744"/>
    <lineage>
        <taxon>Bacteria</taxon>
        <taxon>Bacillati</taxon>
        <taxon>Actinomycetota</taxon>
        <taxon>Actinomycetes</taxon>
        <taxon>Streptosporangiales</taxon>
        <taxon>Streptosporangiaceae</taxon>
        <taxon>Nonomuraea</taxon>
    </lineage>
</organism>
<dbReference type="InterPro" id="IPR001753">
    <property type="entry name" value="Enoyl-CoA_hydra/iso"/>
</dbReference>
<dbReference type="Gene3D" id="3.90.226.10">
    <property type="entry name" value="2-enoyl-CoA Hydratase, Chain A, domain 1"/>
    <property type="match status" value="1"/>
</dbReference>
<reference evidence="4" key="1">
    <citation type="journal article" date="2014" name="Int. J. Syst. Evol. Microbiol.">
        <title>Complete genome sequence of Corynebacterium casei LMG S-19264T (=DSM 44701T), isolated from a smear-ripened cheese.</title>
        <authorList>
            <consortium name="US DOE Joint Genome Institute (JGI-PGF)"/>
            <person name="Walter F."/>
            <person name="Albersmeier A."/>
            <person name="Kalinowski J."/>
            <person name="Ruckert C."/>
        </authorList>
    </citation>
    <scope>NUCLEOTIDE SEQUENCE</scope>
    <source>
        <strain evidence="4">CGMCC 4.7430</strain>
    </source>
</reference>
<dbReference type="PANTHER" id="PTHR11941">
    <property type="entry name" value="ENOYL-COA HYDRATASE-RELATED"/>
    <property type="match status" value="1"/>
</dbReference>
<keyword evidence="2" id="KW-0456">Lyase</keyword>
<proteinExistence type="inferred from homology"/>
<dbReference type="Gene3D" id="1.10.12.10">
    <property type="entry name" value="Lyase 2-enoyl-coa Hydratase, Chain A, domain 2"/>
    <property type="match status" value="1"/>
</dbReference>
<protein>
    <submittedName>
        <fullName evidence="4">Enoyl-CoA hydratase</fullName>
    </submittedName>
</protein>
<dbReference type="PANTHER" id="PTHR11941:SF133">
    <property type="entry name" value="1,2-EPOXYPHENYLACETYL-COA ISOMERASE"/>
    <property type="match status" value="1"/>
</dbReference>
<dbReference type="InterPro" id="IPR029045">
    <property type="entry name" value="ClpP/crotonase-like_dom_sf"/>
</dbReference>
<evidence type="ECO:0000256" key="2">
    <source>
        <dbReference type="ARBA" id="ARBA00023239"/>
    </source>
</evidence>
<accession>A0A918A8N0</accession>
<dbReference type="GO" id="GO:0006635">
    <property type="term" value="P:fatty acid beta-oxidation"/>
    <property type="evidence" value="ECO:0007669"/>
    <property type="project" value="TreeGrafter"/>
</dbReference>
<evidence type="ECO:0000313" key="4">
    <source>
        <dbReference type="EMBL" id="GGP11690.1"/>
    </source>
</evidence>
<dbReference type="InterPro" id="IPR018376">
    <property type="entry name" value="Enoyl-CoA_hyd/isom_CS"/>
</dbReference>
<dbReference type="SUPFAM" id="SSF52096">
    <property type="entry name" value="ClpP/crotonase"/>
    <property type="match status" value="1"/>
</dbReference>
<evidence type="ECO:0000313" key="5">
    <source>
        <dbReference type="Proteomes" id="UP000660745"/>
    </source>
</evidence>
<dbReference type="CDD" id="cd06558">
    <property type="entry name" value="crotonase-like"/>
    <property type="match status" value="1"/>
</dbReference>
<evidence type="ECO:0000256" key="3">
    <source>
        <dbReference type="RuleBase" id="RU003707"/>
    </source>
</evidence>